<keyword evidence="2 4" id="KW-0378">Hydrolase</keyword>
<accession>A0A7I4CLU0</accession>
<sequence>MITMLYRLLKSCNVGNKCRLSTLLWSLAAWILFLHIYNTLFPSGTLLPEPRNPWSKGMDIYADLEVYQRVHKSDRTADVGTKHPPRKKGRFPITIPFKNKGGDRIEEAREQAALQKLAVLFPGRKYAIDPSKTSSGNVGYFYPGRQWRDTDGKTIQAHGGGILYVEGTQTFYWYGENKDGPTYHAGKHGLARVDVLGISCYSSKDLWAWKFEGMALRGERVDKSSDLYFRNVVERPKVIYNARTKNYIMWMHIDNGNYSKAAVGVAISTQPEGPFEYMGSKRPHGCDSRDMTIFKDDNGDAYIIYSSLTNSELHIGMLTEDYTDIVERGMKKALVSQHREAPAVFKHRNIYYMVTSGCTGWNPNGALVHVAESMLGPWATLGDPCIGGEDEEFRSHTFFSQGSFVLPLPGLTDSFLFMADRWRPANLADSRYVWLVLTMGASAVPIDDAEFSFKFPQCKQVQIPWAEKWKLPEDWKGALKRSSSRVIQLTWYSSWVS</sequence>
<dbReference type="InterPro" id="IPR006710">
    <property type="entry name" value="Glyco_hydro_43"/>
</dbReference>
<dbReference type="Gene3D" id="2.115.10.20">
    <property type="entry name" value="Glycosyl hydrolase domain, family 43"/>
    <property type="match status" value="1"/>
</dbReference>
<dbReference type="GO" id="GO:0010406">
    <property type="term" value="P:classical arabinogalactan protein metabolic process"/>
    <property type="evidence" value="ECO:0000318"/>
    <property type="project" value="GO_Central"/>
</dbReference>
<keyword evidence="7" id="KW-1185">Reference proteome</keyword>
<dbReference type="Gramene" id="Pp3c24_13530V3.4">
    <property type="protein sequence ID" value="Pp3c24_13530V3.4"/>
    <property type="gene ID" value="Pp3c24_13530"/>
</dbReference>
<keyword evidence="5" id="KW-0812">Transmembrane</keyword>
<dbReference type="GO" id="GO:0005975">
    <property type="term" value="P:carbohydrate metabolic process"/>
    <property type="evidence" value="ECO:0007669"/>
    <property type="project" value="InterPro"/>
</dbReference>
<name>A0A7I4CLU0_PHYPA</name>
<comment type="similarity">
    <text evidence="1 4">Belongs to the glycosyl hydrolase 43 family.</text>
</comment>
<dbReference type="PANTHER" id="PTHR22925">
    <property type="entry name" value="GLYCOSYL HYDROLASE 43 FAMILY MEMBER"/>
    <property type="match status" value="1"/>
</dbReference>
<feature type="transmembrane region" description="Helical" evidence="5">
    <location>
        <begin position="20"/>
        <end position="37"/>
    </location>
</feature>
<dbReference type="EnsemblPlants" id="Pp3c24_13530V3.4">
    <property type="protein sequence ID" value="Pp3c24_13530V3.4"/>
    <property type="gene ID" value="Pp3c24_13530"/>
</dbReference>
<gene>
    <name evidence="6" type="primary">LOC112276942</name>
</gene>
<organism evidence="6 7">
    <name type="scientific">Physcomitrium patens</name>
    <name type="common">Spreading-leaved earth moss</name>
    <name type="synonym">Physcomitrella patens</name>
    <dbReference type="NCBI Taxonomy" id="3218"/>
    <lineage>
        <taxon>Eukaryota</taxon>
        <taxon>Viridiplantae</taxon>
        <taxon>Streptophyta</taxon>
        <taxon>Embryophyta</taxon>
        <taxon>Bryophyta</taxon>
        <taxon>Bryophytina</taxon>
        <taxon>Bryopsida</taxon>
        <taxon>Funariidae</taxon>
        <taxon>Funariales</taxon>
        <taxon>Funariaceae</taxon>
        <taxon>Physcomitrium</taxon>
    </lineage>
</organism>
<keyword evidence="5" id="KW-0472">Membrane</keyword>
<evidence type="ECO:0000313" key="6">
    <source>
        <dbReference type="EnsemblPlants" id="Pp3c24_13530V3.4"/>
    </source>
</evidence>
<evidence type="ECO:0000313" key="7">
    <source>
        <dbReference type="Proteomes" id="UP000006727"/>
    </source>
</evidence>
<dbReference type="InParanoid" id="A0A7I4CLU0"/>
<reference evidence="6 7" key="2">
    <citation type="journal article" date="2018" name="Plant J.">
        <title>The Physcomitrella patens chromosome-scale assembly reveals moss genome structure and evolution.</title>
        <authorList>
            <person name="Lang D."/>
            <person name="Ullrich K.K."/>
            <person name="Murat F."/>
            <person name="Fuchs J."/>
            <person name="Jenkins J."/>
            <person name="Haas F.B."/>
            <person name="Piednoel M."/>
            <person name="Gundlach H."/>
            <person name="Van Bel M."/>
            <person name="Meyberg R."/>
            <person name="Vives C."/>
            <person name="Morata J."/>
            <person name="Symeonidi A."/>
            <person name="Hiss M."/>
            <person name="Muchero W."/>
            <person name="Kamisugi Y."/>
            <person name="Saleh O."/>
            <person name="Blanc G."/>
            <person name="Decker E.L."/>
            <person name="van Gessel N."/>
            <person name="Grimwood J."/>
            <person name="Hayes R.D."/>
            <person name="Graham S.W."/>
            <person name="Gunter L.E."/>
            <person name="McDaniel S.F."/>
            <person name="Hoernstein S.N.W."/>
            <person name="Larsson A."/>
            <person name="Li F.W."/>
            <person name="Perroud P.F."/>
            <person name="Phillips J."/>
            <person name="Ranjan P."/>
            <person name="Rokshar D.S."/>
            <person name="Rothfels C.J."/>
            <person name="Schneider L."/>
            <person name="Shu S."/>
            <person name="Stevenson D.W."/>
            <person name="Thummler F."/>
            <person name="Tillich M."/>
            <person name="Villarreal Aguilar J.C."/>
            <person name="Widiez T."/>
            <person name="Wong G.K."/>
            <person name="Wymore A."/>
            <person name="Zhang Y."/>
            <person name="Zimmer A.D."/>
            <person name="Quatrano R.S."/>
            <person name="Mayer K.F.X."/>
            <person name="Goodstein D."/>
            <person name="Casacuberta J.M."/>
            <person name="Vandepoele K."/>
            <person name="Reski R."/>
            <person name="Cuming A.C."/>
            <person name="Tuskan G.A."/>
            <person name="Maumus F."/>
            <person name="Salse J."/>
            <person name="Schmutz J."/>
            <person name="Rensing S.A."/>
        </authorList>
    </citation>
    <scope>NUCLEOTIDE SEQUENCE [LARGE SCALE GENOMIC DNA]</scope>
    <source>
        <strain evidence="6 7">cv. Gransden 2004</strain>
    </source>
</reference>
<dbReference type="AlphaFoldDB" id="A0A7I4CLU0"/>
<dbReference type="GO" id="GO:0005794">
    <property type="term" value="C:Golgi apparatus"/>
    <property type="evidence" value="ECO:0000318"/>
    <property type="project" value="GO_Central"/>
</dbReference>
<dbReference type="SUPFAM" id="SSF75005">
    <property type="entry name" value="Arabinanase/levansucrase/invertase"/>
    <property type="match status" value="1"/>
</dbReference>
<reference evidence="6 7" key="1">
    <citation type="journal article" date="2008" name="Science">
        <title>The Physcomitrella genome reveals evolutionary insights into the conquest of land by plants.</title>
        <authorList>
            <person name="Rensing S."/>
            <person name="Lang D."/>
            <person name="Zimmer A."/>
            <person name="Terry A."/>
            <person name="Salamov A."/>
            <person name="Shapiro H."/>
            <person name="Nishiyama T."/>
            <person name="Perroud P.-F."/>
            <person name="Lindquist E."/>
            <person name="Kamisugi Y."/>
            <person name="Tanahashi T."/>
            <person name="Sakakibara K."/>
            <person name="Fujita T."/>
            <person name="Oishi K."/>
            <person name="Shin-I T."/>
            <person name="Kuroki Y."/>
            <person name="Toyoda A."/>
            <person name="Suzuki Y."/>
            <person name="Hashimoto A."/>
            <person name="Yamaguchi K."/>
            <person name="Sugano A."/>
            <person name="Kohara Y."/>
            <person name="Fujiyama A."/>
            <person name="Anterola A."/>
            <person name="Aoki S."/>
            <person name="Ashton N."/>
            <person name="Barbazuk W.B."/>
            <person name="Barker E."/>
            <person name="Bennetzen J."/>
            <person name="Bezanilla M."/>
            <person name="Blankenship R."/>
            <person name="Cho S.H."/>
            <person name="Dutcher S."/>
            <person name="Estelle M."/>
            <person name="Fawcett J.A."/>
            <person name="Gundlach H."/>
            <person name="Hanada K."/>
            <person name="Heyl A."/>
            <person name="Hicks K.A."/>
            <person name="Hugh J."/>
            <person name="Lohr M."/>
            <person name="Mayer K."/>
            <person name="Melkozernov A."/>
            <person name="Murata T."/>
            <person name="Nelson D."/>
            <person name="Pils B."/>
            <person name="Prigge M."/>
            <person name="Reiss B."/>
            <person name="Renner T."/>
            <person name="Rombauts S."/>
            <person name="Rushton P."/>
            <person name="Sanderfoot A."/>
            <person name="Schween G."/>
            <person name="Shiu S.-H."/>
            <person name="Stueber K."/>
            <person name="Theodoulou F.L."/>
            <person name="Tu H."/>
            <person name="Van de Peer Y."/>
            <person name="Verrier P.J."/>
            <person name="Waters E."/>
            <person name="Wood A."/>
            <person name="Yang L."/>
            <person name="Cove D."/>
            <person name="Cuming A."/>
            <person name="Hasebe M."/>
            <person name="Lucas S."/>
            <person name="Mishler D.B."/>
            <person name="Reski R."/>
            <person name="Grigoriev I."/>
            <person name="Quatrano R.S."/>
            <person name="Boore J.L."/>
        </authorList>
    </citation>
    <scope>NUCLEOTIDE SEQUENCE [LARGE SCALE GENOMIC DNA]</scope>
    <source>
        <strain evidence="6 7">cv. Gransden 2004</strain>
    </source>
</reference>
<reference evidence="6" key="3">
    <citation type="submission" date="2020-12" db="UniProtKB">
        <authorList>
            <consortium name="EnsemblPlants"/>
        </authorList>
    </citation>
    <scope>IDENTIFICATION</scope>
</reference>
<dbReference type="Pfam" id="PF04616">
    <property type="entry name" value="Glyco_hydro_43"/>
    <property type="match status" value="1"/>
</dbReference>
<evidence type="ECO:0000256" key="2">
    <source>
        <dbReference type="ARBA" id="ARBA00022801"/>
    </source>
</evidence>
<proteinExistence type="inferred from homology"/>
<evidence type="ECO:0000256" key="1">
    <source>
        <dbReference type="ARBA" id="ARBA00009865"/>
    </source>
</evidence>
<evidence type="ECO:0000256" key="5">
    <source>
        <dbReference type="SAM" id="Phobius"/>
    </source>
</evidence>
<keyword evidence="3 4" id="KW-0326">Glycosidase</keyword>
<dbReference type="FunCoup" id="A0A7I4CLU0">
    <property type="interactions" value="316"/>
</dbReference>
<dbReference type="CDD" id="cd18825">
    <property type="entry name" value="GH43_CtGH43-like"/>
    <property type="match status" value="1"/>
</dbReference>
<dbReference type="InterPro" id="IPR023296">
    <property type="entry name" value="Glyco_hydro_beta-prop_sf"/>
</dbReference>
<evidence type="ECO:0000256" key="4">
    <source>
        <dbReference type="RuleBase" id="RU361187"/>
    </source>
</evidence>
<evidence type="ECO:0000256" key="3">
    <source>
        <dbReference type="ARBA" id="ARBA00023295"/>
    </source>
</evidence>
<dbReference type="Proteomes" id="UP000006727">
    <property type="component" value="Chromosome 24"/>
</dbReference>
<keyword evidence="5" id="KW-1133">Transmembrane helix</keyword>
<dbReference type="EMBL" id="ABEU02000024">
    <property type="status" value="NOT_ANNOTATED_CDS"/>
    <property type="molecule type" value="Genomic_DNA"/>
</dbReference>
<dbReference type="GO" id="GO:0004565">
    <property type="term" value="F:beta-galactosidase activity"/>
    <property type="evidence" value="ECO:0000318"/>
    <property type="project" value="GO_Central"/>
</dbReference>
<dbReference type="PANTHER" id="PTHR22925:SF3">
    <property type="entry name" value="GLYCOSYL HYDROLASE FAMILY PROTEIN 43"/>
    <property type="match status" value="1"/>
</dbReference>
<protein>
    <submittedName>
        <fullName evidence="6">Uncharacterized protein</fullName>
    </submittedName>
</protein>